<dbReference type="InterPro" id="IPR015421">
    <property type="entry name" value="PyrdxlP-dep_Trfase_major"/>
</dbReference>
<dbReference type="STRING" id="1081102.A0A167Y3W2"/>
<accession>A0A167Y3W2</accession>
<comment type="caution">
    <text evidence="3">The sequence shown here is derived from an EMBL/GenBank/DDBJ whole genome shotgun (WGS) entry which is preliminary data.</text>
</comment>
<dbReference type="Gene3D" id="3.40.640.10">
    <property type="entry name" value="Type I PLP-dependent aspartate aminotransferase-like (Major domain)"/>
    <property type="match status" value="1"/>
</dbReference>
<dbReference type="AlphaFoldDB" id="A0A167Y3W2"/>
<feature type="compositionally biased region" description="Low complexity" evidence="1">
    <location>
        <begin position="572"/>
        <end position="592"/>
    </location>
</feature>
<evidence type="ECO:0000313" key="4">
    <source>
        <dbReference type="Proteomes" id="UP000076874"/>
    </source>
</evidence>
<dbReference type="PANTHER" id="PTHR14237:SF19">
    <property type="entry name" value="MITOCHONDRIAL AMIDOXIME REDUCING COMPONENT 1"/>
    <property type="match status" value="1"/>
</dbReference>
<name>A0A167Y3W2_9HYPO</name>
<keyword evidence="4" id="KW-1185">Reference proteome</keyword>
<feature type="compositionally biased region" description="Low complexity" evidence="1">
    <location>
        <begin position="492"/>
        <end position="505"/>
    </location>
</feature>
<evidence type="ECO:0000259" key="2">
    <source>
        <dbReference type="Pfam" id="PF00266"/>
    </source>
</evidence>
<dbReference type="EMBL" id="AZHD01000003">
    <property type="protein sequence ID" value="OAA65801.1"/>
    <property type="molecule type" value="Genomic_DNA"/>
</dbReference>
<dbReference type="SUPFAM" id="SSF53383">
    <property type="entry name" value="PLP-dependent transferases"/>
    <property type="match status" value="1"/>
</dbReference>
<dbReference type="InterPro" id="IPR000192">
    <property type="entry name" value="Aminotrans_V_dom"/>
</dbReference>
<dbReference type="InterPro" id="IPR015422">
    <property type="entry name" value="PyrdxlP-dep_Trfase_small"/>
</dbReference>
<dbReference type="PANTHER" id="PTHR14237">
    <property type="entry name" value="MOLYBDOPTERIN COFACTOR SULFURASE MOSC"/>
    <property type="match status" value="1"/>
</dbReference>
<feature type="domain" description="Aminotransferase class V" evidence="2">
    <location>
        <begin position="53"/>
        <end position="154"/>
    </location>
</feature>
<feature type="region of interest" description="Disordered" evidence="1">
    <location>
        <begin position="477"/>
        <end position="592"/>
    </location>
</feature>
<evidence type="ECO:0000256" key="1">
    <source>
        <dbReference type="SAM" id="MobiDB-lite"/>
    </source>
</evidence>
<reference evidence="3 4" key="1">
    <citation type="journal article" date="2016" name="Genome Biol. Evol.">
        <title>Divergent and convergent evolution of fungal pathogenicity.</title>
        <authorList>
            <person name="Shang Y."/>
            <person name="Xiao G."/>
            <person name="Zheng P."/>
            <person name="Cen K."/>
            <person name="Zhan S."/>
            <person name="Wang C."/>
        </authorList>
    </citation>
    <scope>NUCLEOTIDE SEQUENCE [LARGE SCALE GENOMIC DNA]</scope>
    <source>
        <strain evidence="3 4">RCEF 264</strain>
    </source>
</reference>
<feature type="compositionally biased region" description="Polar residues" evidence="1">
    <location>
        <begin position="539"/>
        <end position="552"/>
    </location>
</feature>
<dbReference type="Pfam" id="PF00266">
    <property type="entry name" value="Aminotran_5"/>
    <property type="match status" value="2"/>
</dbReference>
<organism evidence="3 4">
    <name type="scientific">Niveomyces insectorum RCEF 264</name>
    <dbReference type="NCBI Taxonomy" id="1081102"/>
    <lineage>
        <taxon>Eukaryota</taxon>
        <taxon>Fungi</taxon>
        <taxon>Dikarya</taxon>
        <taxon>Ascomycota</taxon>
        <taxon>Pezizomycotina</taxon>
        <taxon>Sordariomycetes</taxon>
        <taxon>Hypocreomycetidae</taxon>
        <taxon>Hypocreales</taxon>
        <taxon>Cordycipitaceae</taxon>
        <taxon>Niveomyces</taxon>
    </lineage>
</organism>
<dbReference type="OrthoDB" id="10264306at2759"/>
<dbReference type="Gene3D" id="3.90.1150.10">
    <property type="entry name" value="Aspartate Aminotransferase, domain 1"/>
    <property type="match status" value="1"/>
</dbReference>
<feature type="domain" description="Aminotransferase class V" evidence="2">
    <location>
        <begin position="223"/>
        <end position="386"/>
    </location>
</feature>
<protein>
    <submittedName>
        <fullName evidence="3">Molybdenum cofactor sulfurase</fullName>
    </submittedName>
</protein>
<dbReference type="Proteomes" id="UP000076874">
    <property type="component" value="Unassembled WGS sequence"/>
</dbReference>
<sequence length="643" mass="68932">MDNILDRYPEYGSTSHLDTMRHTEYGYLDEQNHVYLDYTGAGLAARAQHRAHAQRQAALVLGNPHSVSPTSELATDLVEQTRTRVLQHLHASPDEYAVIFTANATGAARLVGEAYPFRKGRRLVLTADNHNSLNGLREYARRGGAPTAYVPCTAPELTVDPTTLLETLGPRRWKTQATKGPWQRFWNGVFCGGLFGADEDTYTEKADGVHAGTEAGTSEQDHEHDRGLFAYPAQSNFSGVRHPLWWVAAAQARGYDVLLDAAAYLPTATLDLSAVHPDFVLVSWYKLFGYPTGVGCLVARRAALARLSRPWFAGGTIRAVSVGLDWHAPAHRLEAQFEDGTVNFQSIPDVCTGLDWLQDHVGFPALQTRVRCLTGWFLDRLLALRHSNGQPMVVLYGPAAAGSGGGGGGNSSPERGGTVTFNFVDPEGALVDERLVAAAAAAARISLRTGCFCNPGAGETALGFTHAELRVLQRLAANSKPSSRTHSHDSRSGSSSTTTVSVIEEITNEKGAEVTATQNVETQAETETETETEKKGVGSNVTITTSSASSFVSGKGHSETKKAVPASPPSPSSSETTVAATASASSTSIATTEGEEWPIAGAVRVSFGVASNTADVDRFFAFAETAFRDRRTNNRNLGPRVEC</sequence>
<gene>
    <name evidence="3" type="ORF">SPI_02588</name>
</gene>
<proteinExistence type="predicted"/>
<dbReference type="InterPro" id="IPR015424">
    <property type="entry name" value="PyrdxlP-dep_Trfase"/>
</dbReference>
<evidence type="ECO:0000313" key="3">
    <source>
        <dbReference type="EMBL" id="OAA65801.1"/>
    </source>
</evidence>